<dbReference type="InterPro" id="IPR007939">
    <property type="entry name" value="Cu-R_B_prcur"/>
</dbReference>
<keyword evidence="2" id="KW-1185">Reference proteome</keyword>
<dbReference type="Proteomes" id="UP001589858">
    <property type="component" value="Unassembled WGS sequence"/>
</dbReference>
<name>A0ABV6SBX2_9SPHN</name>
<accession>A0ABV6SBX2</accession>
<evidence type="ECO:0000313" key="1">
    <source>
        <dbReference type="EMBL" id="MFC0686749.1"/>
    </source>
</evidence>
<proteinExistence type="predicted"/>
<gene>
    <name evidence="1" type="ORF">ACFFF8_19370</name>
</gene>
<sequence length="206" mass="22234">MTGQVDLFEARVGRGDDEIVFDTTTNFGDARQRAVFKLEGGAVADVDLDEVGGQLLYSNSVTSATNLLVGVRHEFRAGSDLSHMSFGVEHTFASWLSAEHYAWVSQRGDVTGAAQVVATANLSSRLYLEPRAALAWSAQDIAREDTAAGVTQIEVAARLRRQLGRAATLYLGAIHQRLVGGTRRIARAGGDSGRQTRLVFGFGFNF</sequence>
<comment type="caution">
    <text evidence="1">The sequence shown here is derived from an EMBL/GenBank/DDBJ whole genome shotgun (WGS) entry which is preliminary data.</text>
</comment>
<protein>
    <submittedName>
        <fullName evidence="1">Copper resistance protein B</fullName>
    </submittedName>
</protein>
<dbReference type="EMBL" id="JBHLTM010000075">
    <property type="protein sequence ID" value="MFC0686749.1"/>
    <property type="molecule type" value="Genomic_DNA"/>
</dbReference>
<dbReference type="Pfam" id="PF05275">
    <property type="entry name" value="CopB"/>
    <property type="match status" value="1"/>
</dbReference>
<dbReference type="RefSeq" id="WP_267218551.1">
    <property type="nucleotide sequence ID" value="NZ_JAPCWC010000001.1"/>
</dbReference>
<evidence type="ECO:0000313" key="2">
    <source>
        <dbReference type="Proteomes" id="UP001589858"/>
    </source>
</evidence>
<organism evidence="1 2">
    <name type="scientific">Novosphingobium clariflavum</name>
    <dbReference type="NCBI Taxonomy" id="2029884"/>
    <lineage>
        <taxon>Bacteria</taxon>
        <taxon>Pseudomonadati</taxon>
        <taxon>Pseudomonadota</taxon>
        <taxon>Alphaproteobacteria</taxon>
        <taxon>Sphingomonadales</taxon>
        <taxon>Sphingomonadaceae</taxon>
        <taxon>Novosphingobium</taxon>
    </lineage>
</organism>
<reference evidence="1 2" key="1">
    <citation type="submission" date="2024-09" db="EMBL/GenBank/DDBJ databases">
        <authorList>
            <person name="Sun Q."/>
            <person name="Mori K."/>
        </authorList>
    </citation>
    <scope>NUCLEOTIDE SEQUENCE [LARGE SCALE GENOMIC DNA]</scope>
    <source>
        <strain evidence="1 2">CICC 11035S</strain>
    </source>
</reference>